<dbReference type="Proteomes" id="UP000076532">
    <property type="component" value="Unassembled WGS sequence"/>
</dbReference>
<dbReference type="AlphaFoldDB" id="A0A166KVH7"/>
<sequence length="491" mass="55245">MPMSLYVHVREVLVQKRAETRYQKIIVQQWKAATGCMSARRGASPGWASTWHVMSCTWVDKNFFDIITAAYYLEGCLTVCREHGYAYDAVTDDDTVLVPEDMFLTTFIRDRKAAVAALPRHQPRSRGPPSFVSMFSPVTISDRCIAQPSATRQTPDIPPPQQRTCRSLAPHMTSMPPKDETMYASIELLWLYTHHGVADHRRSARRLAQAQCVWRTRREEEWAFARQLKGGDAFAPVLEGLRAHIDEVRGRGGEQGNKLPALADRPCVCSRQRLQREVAATVSFRLGEQTILVLFHLADCQEHVDWRWTDIVDEEWPLRCKGSLATFRDLATGGGFSYGGVLGAGKRRAHLVLLIGILVEIVPGAQDWHDFKPNRSKQFEARVSMVEVGDNEITRSSVFLRHMAGFKLPIAVAHGEGRAPFAKVYPLNPNGSPKGTTGVQTPDGRVLALMPHPEKVTTLRSNDWYLESMREGWGGSGPWFKLLQSAREWIS</sequence>
<organism evidence="1 2">
    <name type="scientific">Athelia psychrophila</name>
    <dbReference type="NCBI Taxonomy" id="1759441"/>
    <lineage>
        <taxon>Eukaryota</taxon>
        <taxon>Fungi</taxon>
        <taxon>Dikarya</taxon>
        <taxon>Basidiomycota</taxon>
        <taxon>Agaricomycotina</taxon>
        <taxon>Agaricomycetes</taxon>
        <taxon>Agaricomycetidae</taxon>
        <taxon>Atheliales</taxon>
        <taxon>Atheliaceae</taxon>
        <taxon>Athelia</taxon>
    </lineage>
</organism>
<reference evidence="1 2" key="1">
    <citation type="journal article" date="2016" name="Mol. Biol. Evol.">
        <title>Comparative Genomics of Early-Diverging Mushroom-Forming Fungi Provides Insights into the Origins of Lignocellulose Decay Capabilities.</title>
        <authorList>
            <person name="Nagy L.G."/>
            <person name="Riley R."/>
            <person name="Tritt A."/>
            <person name="Adam C."/>
            <person name="Daum C."/>
            <person name="Floudas D."/>
            <person name="Sun H."/>
            <person name="Yadav J.S."/>
            <person name="Pangilinan J."/>
            <person name="Larsson K.H."/>
            <person name="Matsuura K."/>
            <person name="Barry K."/>
            <person name="Labutti K."/>
            <person name="Kuo R."/>
            <person name="Ohm R.A."/>
            <person name="Bhattacharya S.S."/>
            <person name="Shirouzu T."/>
            <person name="Yoshinaga Y."/>
            <person name="Martin F.M."/>
            <person name="Grigoriev I.V."/>
            <person name="Hibbett D.S."/>
        </authorList>
    </citation>
    <scope>NUCLEOTIDE SEQUENCE [LARGE SCALE GENOMIC DNA]</scope>
    <source>
        <strain evidence="1 2">CBS 109695</strain>
    </source>
</reference>
<dbReference type="GO" id="GO:0005737">
    <property type="term" value="C:cytoplasm"/>
    <property type="evidence" value="ECO:0007669"/>
    <property type="project" value="TreeGrafter"/>
</dbReference>
<dbReference type="Pfam" id="PF13507">
    <property type="entry name" value="GATase_5"/>
    <property type="match status" value="1"/>
</dbReference>
<dbReference type="STRING" id="436010.A0A166KVH7"/>
<accession>A0A166KVH7</accession>
<dbReference type="OrthoDB" id="6666987at2759"/>
<evidence type="ECO:0000313" key="1">
    <source>
        <dbReference type="EMBL" id="KZP22296.1"/>
    </source>
</evidence>
<dbReference type="EMBL" id="KV417540">
    <property type="protein sequence ID" value="KZP22296.1"/>
    <property type="molecule type" value="Genomic_DNA"/>
</dbReference>
<dbReference type="GO" id="GO:0004642">
    <property type="term" value="F:phosphoribosylformylglycinamidine synthase activity"/>
    <property type="evidence" value="ECO:0007669"/>
    <property type="project" value="TreeGrafter"/>
</dbReference>
<name>A0A166KVH7_9AGAM</name>
<dbReference type="PANTHER" id="PTHR10099:SF1">
    <property type="entry name" value="PHOSPHORIBOSYLFORMYLGLYCINAMIDINE SYNTHASE"/>
    <property type="match status" value="1"/>
</dbReference>
<dbReference type="SMART" id="SM01211">
    <property type="entry name" value="GATase_5"/>
    <property type="match status" value="1"/>
</dbReference>
<dbReference type="InterPro" id="IPR029062">
    <property type="entry name" value="Class_I_gatase-like"/>
</dbReference>
<protein>
    <submittedName>
        <fullName evidence="1">Class I glutamine amidotransferase-like protein</fullName>
    </submittedName>
</protein>
<dbReference type="PANTHER" id="PTHR10099">
    <property type="entry name" value="PHOSPHORIBOSYLFORMYLGLYCINAMIDINE SYNTHASE"/>
    <property type="match status" value="1"/>
</dbReference>
<gene>
    <name evidence="1" type="ORF">FIBSPDRAFT_931115</name>
</gene>
<dbReference type="Gene3D" id="3.40.50.880">
    <property type="match status" value="2"/>
</dbReference>
<dbReference type="GO" id="GO:0006164">
    <property type="term" value="P:purine nucleotide biosynthetic process"/>
    <property type="evidence" value="ECO:0007669"/>
    <property type="project" value="TreeGrafter"/>
</dbReference>
<proteinExistence type="predicted"/>
<dbReference type="SUPFAM" id="SSF52317">
    <property type="entry name" value="Class I glutamine amidotransferase-like"/>
    <property type="match status" value="1"/>
</dbReference>
<evidence type="ECO:0000313" key="2">
    <source>
        <dbReference type="Proteomes" id="UP000076532"/>
    </source>
</evidence>
<keyword evidence="2" id="KW-1185">Reference proteome</keyword>